<comment type="caution">
    <text evidence="1">The sequence shown here is derived from an EMBL/GenBank/DDBJ whole genome shotgun (WGS) entry which is preliminary data.</text>
</comment>
<evidence type="ECO:0000313" key="2">
    <source>
        <dbReference type="Proteomes" id="UP000013057"/>
    </source>
</evidence>
<protein>
    <submittedName>
        <fullName evidence="1">Integrase catalytic subunit</fullName>
    </submittedName>
</protein>
<dbReference type="AlphaFoldDB" id="R4G686"/>
<reference evidence="2" key="1">
    <citation type="journal article" date="2013" name="Genome">
        <title>Draft Genome Sequence of a Thermophilic Member of the Bacillaceae, Anoxybacillus flavithermus Strain Kn10, Isolated from the Kan-nawa Hot Spring in Japan.</title>
        <authorList>
            <person name="Matsutani M."/>
            <person name="Shirakihara Y."/>
            <person name="Imada K."/>
            <person name="Yakushi T."/>
            <person name="Matsushita K."/>
        </authorList>
    </citation>
    <scope>NUCLEOTIDE SEQUENCE [LARGE SCALE GENOMIC DNA]</scope>
    <source>
        <strain evidence="2">NBRC 109594</strain>
    </source>
</reference>
<sequence>MNQPFEVNEPVANITDIRTKEGWLYFASIRICFLVKL</sequence>
<name>R4G686_9BACL</name>
<dbReference type="Proteomes" id="UP000013057">
    <property type="component" value="Unassembled WGS sequence"/>
</dbReference>
<accession>R4G686</accession>
<organism evidence="1 2">
    <name type="scientific">Anoxybacillus flavithermus NBRC 109594</name>
    <dbReference type="NCBI Taxonomy" id="1315967"/>
    <lineage>
        <taxon>Bacteria</taxon>
        <taxon>Bacillati</taxon>
        <taxon>Bacillota</taxon>
        <taxon>Bacilli</taxon>
        <taxon>Bacillales</taxon>
        <taxon>Anoxybacillaceae</taxon>
        <taxon>Anoxybacillus</taxon>
    </lineage>
</organism>
<gene>
    <name evidence="1" type="ORF">KN10_0933</name>
</gene>
<dbReference type="EMBL" id="BARH01000006">
    <property type="protein sequence ID" value="GAC90497.1"/>
    <property type="molecule type" value="Genomic_DNA"/>
</dbReference>
<evidence type="ECO:0000313" key="1">
    <source>
        <dbReference type="EMBL" id="GAC90497.1"/>
    </source>
</evidence>
<proteinExistence type="predicted"/>